<dbReference type="GO" id="GO:0050667">
    <property type="term" value="P:homocysteine metabolic process"/>
    <property type="evidence" value="ECO:0007669"/>
    <property type="project" value="TreeGrafter"/>
</dbReference>
<keyword evidence="6" id="KW-0489">Methyltransferase</keyword>
<evidence type="ECO:0000256" key="12">
    <source>
        <dbReference type="ARBA" id="ARBA00022833"/>
    </source>
</evidence>
<dbReference type="PROSITE" id="PS50972">
    <property type="entry name" value="PTERIN_BINDING"/>
    <property type="match status" value="1"/>
</dbReference>
<proteinExistence type="inferred from homology"/>
<evidence type="ECO:0000256" key="9">
    <source>
        <dbReference type="ARBA" id="ARBA00022679"/>
    </source>
</evidence>
<dbReference type="InterPro" id="IPR003726">
    <property type="entry name" value="HCY_dom"/>
</dbReference>
<dbReference type="InterPro" id="IPR050554">
    <property type="entry name" value="Met_Synthase/Corrinoid"/>
</dbReference>
<dbReference type="PROSITE" id="PS50970">
    <property type="entry name" value="HCY"/>
    <property type="match status" value="1"/>
</dbReference>
<evidence type="ECO:0000256" key="6">
    <source>
        <dbReference type="ARBA" id="ARBA00022603"/>
    </source>
</evidence>
<comment type="pathway">
    <text evidence="3">Amino-acid biosynthesis; L-methionine biosynthesis via de novo pathway; L-methionine from L-homocysteine (MetH route): step 1/1.</text>
</comment>
<feature type="domain" description="Pterin-binding" evidence="19">
    <location>
        <begin position="82"/>
        <end position="280"/>
    </location>
</feature>
<dbReference type="GO" id="GO:0005829">
    <property type="term" value="C:cytosol"/>
    <property type="evidence" value="ECO:0007669"/>
    <property type="project" value="TreeGrafter"/>
</dbReference>
<keyword evidence="7" id="KW-0028">Amino-acid biosynthesis</keyword>
<evidence type="ECO:0000256" key="10">
    <source>
        <dbReference type="ARBA" id="ARBA00022691"/>
    </source>
</evidence>
<evidence type="ECO:0000256" key="17">
    <source>
        <dbReference type="PROSITE-ProRule" id="PRU00333"/>
    </source>
</evidence>
<evidence type="ECO:0000256" key="16">
    <source>
        <dbReference type="ARBA" id="ARBA00031040"/>
    </source>
</evidence>
<evidence type="ECO:0000256" key="11">
    <source>
        <dbReference type="ARBA" id="ARBA00022723"/>
    </source>
</evidence>
<evidence type="ECO:0000256" key="3">
    <source>
        <dbReference type="ARBA" id="ARBA00005178"/>
    </source>
</evidence>
<dbReference type="Gene3D" id="3.20.20.330">
    <property type="entry name" value="Homocysteine-binding-like domain"/>
    <property type="match status" value="1"/>
</dbReference>
<dbReference type="GO" id="GO:0046872">
    <property type="term" value="F:metal ion binding"/>
    <property type="evidence" value="ECO:0007669"/>
    <property type="project" value="UniProtKB-KW"/>
</dbReference>
<dbReference type="FunFam" id="3.20.20.20:FF:000002">
    <property type="entry name" value="Methionine synthase"/>
    <property type="match status" value="1"/>
</dbReference>
<keyword evidence="10" id="KW-0949">S-adenosyl-L-methionine</keyword>
<dbReference type="PANTHER" id="PTHR45833:SF1">
    <property type="entry name" value="METHIONINE SYNTHASE"/>
    <property type="match status" value="1"/>
</dbReference>
<evidence type="ECO:0000256" key="7">
    <source>
        <dbReference type="ARBA" id="ARBA00022605"/>
    </source>
</evidence>
<dbReference type="InterPro" id="IPR011005">
    <property type="entry name" value="Dihydropteroate_synth-like_sf"/>
</dbReference>
<keyword evidence="8" id="KW-0846">Cobalamin</keyword>
<dbReference type="PANTHER" id="PTHR45833">
    <property type="entry name" value="METHIONINE SYNTHASE"/>
    <property type="match status" value="1"/>
</dbReference>
<protein>
    <recommendedName>
        <fullName evidence="5">methionine synthase</fullName>
        <ecNumber evidence="5">2.1.1.13</ecNumber>
    </recommendedName>
    <alternativeName>
        <fullName evidence="16">5-methyltetrahydrofolate--homocysteine methyltransferase</fullName>
    </alternativeName>
    <alternativeName>
        <fullName evidence="15">Vitamin-B12 dependent methionine synthase</fullName>
    </alternativeName>
</protein>
<evidence type="ECO:0000259" key="19">
    <source>
        <dbReference type="PROSITE" id="PS50972"/>
    </source>
</evidence>
<dbReference type="GO" id="GO:0008705">
    <property type="term" value="F:methionine synthase activity"/>
    <property type="evidence" value="ECO:0007669"/>
    <property type="project" value="UniProtKB-EC"/>
</dbReference>
<evidence type="ECO:0000256" key="4">
    <source>
        <dbReference type="ARBA" id="ARBA00010398"/>
    </source>
</evidence>
<organism evidence="20 21">
    <name type="scientific">Oesophagostomum dentatum</name>
    <name type="common">Nodular worm</name>
    <dbReference type="NCBI Taxonomy" id="61180"/>
    <lineage>
        <taxon>Eukaryota</taxon>
        <taxon>Metazoa</taxon>
        <taxon>Ecdysozoa</taxon>
        <taxon>Nematoda</taxon>
        <taxon>Chromadorea</taxon>
        <taxon>Rhabditida</taxon>
        <taxon>Rhabditina</taxon>
        <taxon>Rhabditomorpha</taxon>
        <taxon>Strongyloidea</taxon>
        <taxon>Strongylidae</taxon>
        <taxon>Oesophagostomum</taxon>
    </lineage>
</organism>
<dbReference type="AlphaFoldDB" id="A0A0B1S1W3"/>
<dbReference type="OrthoDB" id="261426at2759"/>
<dbReference type="Pfam" id="PF02574">
    <property type="entry name" value="S-methyl_trans"/>
    <property type="match status" value="1"/>
</dbReference>
<keyword evidence="12" id="KW-0862">Zinc</keyword>
<evidence type="ECO:0000256" key="1">
    <source>
        <dbReference type="ARBA" id="ARBA00001947"/>
    </source>
</evidence>
<keyword evidence="9" id="KW-0808">Transferase</keyword>
<name>A0A0B1S1W3_OESDE</name>
<evidence type="ECO:0000313" key="20">
    <source>
        <dbReference type="EMBL" id="KHJ79348.1"/>
    </source>
</evidence>
<comment type="caution">
    <text evidence="17">Lacks conserved residue(s) required for the propagation of feature annotation.</text>
</comment>
<gene>
    <name evidence="20" type="ORF">OESDEN_21007</name>
</gene>
<evidence type="ECO:0000256" key="13">
    <source>
        <dbReference type="ARBA" id="ARBA00023167"/>
    </source>
</evidence>
<dbReference type="InterPro" id="IPR036589">
    <property type="entry name" value="HCY_dom_sf"/>
</dbReference>
<evidence type="ECO:0000256" key="15">
    <source>
        <dbReference type="ARBA" id="ARBA00030163"/>
    </source>
</evidence>
<dbReference type="EMBL" id="KN605477">
    <property type="protein sequence ID" value="KHJ79348.1"/>
    <property type="molecule type" value="Genomic_DNA"/>
</dbReference>
<dbReference type="EC" id="2.1.1.13" evidence="5"/>
<comment type="similarity">
    <text evidence="4">Belongs to the vitamin-B12 dependent methionine synthase family.</text>
</comment>
<dbReference type="GO" id="GO:0031419">
    <property type="term" value="F:cobalamin binding"/>
    <property type="evidence" value="ECO:0007669"/>
    <property type="project" value="UniProtKB-KW"/>
</dbReference>
<feature type="domain" description="Hcy-binding" evidence="18">
    <location>
        <begin position="1"/>
        <end position="49"/>
    </location>
</feature>
<accession>A0A0B1S1W3</accession>
<evidence type="ECO:0000256" key="2">
    <source>
        <dbReference type="ARBA" id="ARBA00001956"/>
    </source>
</evidence>
<dbReference type="Pfam" id="PF00809">
    <property type="entry name" value="Pterin_bind"/>
    <property type="match status" value="1"/>
</dbReference>
<comment type="cofactor">
    <cofactor evidence="1">
        <name>Zn(2+)</name>
        <dbReference type="ChEBI" id="CHEBI:29105"/>
    </cofactor>
</comment>
<dbReference type="Gene3D" id="3.20.20.20">
    <property type="entry name" value="Dihydropteroate synthase-like"/>
    <property type="match status" value="1"/>
</dbReference>
<dbReference type="UniPathway" id="UPA00051">
    <property type="reaction ID" value="UER00081"/>
</dbReference>
<feature type="non-terminal residue" evidence="20">
    <location>
        <position position="1"/>
    </location>
</feature>
<evidence type="ECO:0000313" key="21">
    <source>
        <dbReference type="Proteomes" id="UP000053660"/>
    </source>
</evidence>
<dbReference type="GO" id="GO:0032259">
    <property type="term" value="P:methylation"/>
    <property type="evidence" value="ECO:0007669"/>
    <property type="project" value="UniProtKB-KW"/>
</dbReference>
<evidence type="ECO:0000256" key="5">
    <source>
        <dbReference type="ARBA" id="ARBA00012032"/>
    </source>
</evidence>
<dbReference type="SUPFAM" id="SSF82282">
    <property type="entry name" value="Homocysteine S-methyltransferase"/>
    <property type="match status" value="1"/>
</dbReference>
<dbReference type="GO" id="GO:0046653">
    <property type="term" value="P:tetrahydrofolate metabolic process"/>
    <property type="evidence" value="ECO:0007669"/>
    <property type="project" value="TreeGrafter"/>
</dbReference>
<keyword evidence="21" id="KW-1185">Reference proteome</keyword>
<sequence length="280" mass="30716">LPNALGGYDETPEDMAEILKQFAMDGLINIVGGCCGTTPDHISAIANAVKGVTPRRPPNDPQAGNMLLSGLEPMTVGPYSNFINIGERCNVAGSRRFCNLIKKENYEAAVDVARVQVENGAQVLDINMDEGLLDGPYAMSKFLRLIATEPDVAKVPVCIDSSDFSVIIAGLESIQGKCIVNSISLKEGEESFKERARLIRRYGAAVVVMAFDEEGQAAETMRKYEICERSYRILTEEVGFDPCDIIFDPNILTIATGMEEHANYGMYFIDATRMIRVPFL</sequence>
<keyword evidence="13" id="KW-0486">Methionine biosynthesis</keyword>
<reference evidence="20 21" key="1">
    <citation type="submission" date="2014-03" db="EMBL/GenBank/DDBJ databases">
        <title>Draft genome of the hookworm Oesophagostomum dentatum.</title>
        <authorList>
            <person name="Mitreva M."/>
        </authorList>
    </citation>
    <scope>NUCLEOTIDE SEQUENCE [LARGE SCALE GENOMIC DNA]</scope>
    <source>
        <strain evidence="20 21">OD-Hann</strain>
    </source>
</reference>
<evidence type="ECO:0000256" key="8">
    <source>
        <dbReference type="ARBA" id="ARBA00022628"/>
    </source>
</evidence>
<dbReference type="InterPro" id="IPR000489">
    <property type="entry name" value="Pterin-binding_dom"/>
</dbReference>
<evidence type="ECO:0000259" key="18">
    <source>
        <dbReference type="PROSITE" id="PS50970"/>
    </source>
</evidence>
<keyword evidence="11" id="KW-0479">Metal-binding</keyword>
<dbReference type="Proteomes" id="UP000053660">
    <property type="component" value="Unassembled WGS sequence"/>
</dbReference>
<evidence type="ECO:0000256" key="14">
    <source>
        <dbReference type="ARBA" id="ARBA00023285"/>
    </source>
</evidence>
<keyword evidence="14" id="KW-0170">Cobalt</keyword>
<comment type="cofactor">
    <cofactor evidence="2">
        <name>methylcob(III)alamin</name>
        <dbReference type="ChEBI" id="CHEBI:28115"/>
    </cofactor>
</comment>
<dbReference type="SUPFAM" id="SSF51717">
    <property type="entry name" value="Dihydropteroate synthetase-like"/>
    <property type="match status" value="1"/>
</dbReference>